<dbReference type="EnsemblPlants" id="KEH31802">
    <property type="protein sequence ID" value="KEH31802"/>
    <property type="gene ID" value="MTR_4g105220"/>
</dbReference>
<evidence type="ECO:0000313" key="10">
    <source>
        <dbReference type="Proteomes" id="UP000002051"/>
    </source>
</evidence>
<dbReference type="Proteomes" id="UP000002051">
    <property type="component" value="Chromosome 4"/>
</dbReference>
<evidence type="ECO:0000313" key="8">
    <source>
        <dbReference type="EMBL" id="KEH31802.1"/>
    </source>
</evidence>
<protein>
    <submittedName>
        <fullName evidence="8">Tryptophan aminotransferase-like protein</fullName>
    </submittedName>
</protein>
<gene>
    <name evidence="9" type="primary">25493735</name>
    <name evidence="8" type="ordered locus">MTR_4g105220</name>
</gene>
<evidence type="ECO:0000256" key="1">
    <source>
        <dbReference type="ARBA" id="ARBA00001933"/>
    </source>
</evidence>
<keyword evidence="6" id="KW-0732">Signal</keyword>
<evidence type="ECO:0000256" key="4">
    <source>
        <dbReference type="ARBA" id="ARBA00022576"/>
    </source>
</evidence>
<dbReference type="InterPro" id="IPR015424">
    <property type="entry name" value="PyrdxlP-dep_Trfase"/>
</dbReference>
<keyword evidence="10" id="KW-1185">Reference proteome</keyword>
<keyword evidence="4 8" id="KW-0808">Transferase</keyword>
<dbReference type="STRING" id="3880.A0A072UQ20"/>
<evidence type="ECO:0000256" key="3">
    <source>
        <dbReference type="ARBA" id="ARBA00011738"/>
    </source>
</evidence>
<evidence type="ECO:0000256" key="6">
    <source>
        <dbReference type="SAM" id="SignalP"/>
    </source>
</evidence>
<accession>A0A072UQ20</accession>
<comment type="cofactor">
    <cofactor evidence="1">
        <name>pyridoxal 5'-phosphate</name>
        <dbReference type="ChEBI" id="CHEBI:597326"/>
    </cofactor>
</comment>
<comment type="similarity">
    <text evidence="2">Belongs to the alliinase family.</text>
</comment>
<evidence type="ECO:0000256" key="2">
    <source>
        <dbReference type="ARBA" id="ARBA00006312"/>
    </source>
</evidence>
<dbReference type="InterPro" id="IPR037029">
    <property type="entry name" value="Alliinase_N_sf"/>
</dbReference>
<dbReference type="KEGG" id="mtr:25493735"/>
<dbReference type="Pfam" id="PF04864">
    <property type="entry name" value="Alliinase_C"/>
    <property type="match status" value="1"/>
</dbReference>
<sequence length="437" mass="49058">MMANFPAMLSLRHLLVLSLALNVSLILRMVYEGDDQQGSNNQNMGRIIQKSRLVIPSTISANSTRKDHAGVMDKIINLDHGDPTMYERYWRQMGDKTTIIIPGWQSMSYFSDPTSICWFLEPEFSKEVVRLHNVVGNAVTQGRHVVVGTGSSQLILAALYALSSPHATEPISVVSAVPYYSSYPSMADFQKSGLYKWAGDAESFNKDGPYIELVTSPNNPDGYTRKSVVNRNQGLLIHDLAYYWPQYTPILFASDYDLTLFTVSKSTGHAGTRIGWALVKDPEVAKKMTKFIELNTIGVSKDSQLRAAKVLKAVSDSCEEEYSQGGEESFFKYSYKALEQRWKLLRVAVDSGGLFSLPKFSSAFCTFLNQESEIQPAFAWLKCEGDIEDCGSFLRGHKILTRSGEQFGASPKYVRISMLDTDEHFMQLIYRLTTIQK</sequence>
<feature type="signal peptide" evidence="6">
    <location>
        <begin position="1"/>
        <end position="20"/>
    </location>
</feature>
<dbReference type="SUPFAM" id="SSF53383">
    <property type="entry name" value="PLP-dependent transferases"/>
    <property type="match status" value="1"/>
</dbReference>
<reference evidence="8 10" key="1">
    <citation type="journal article" date="2011" name="Nature">
        <title>The Medicago genome provides insight into the evolution of rhizobial symbioses.</title>
        <authorList>
            <person name="Young N.D."/>
            <person name="Debelle F."/>
            <person name="Oldroyd G.E."/>
            <person name="Geurts R."/>
            <person name="Cannon S.B."/>
            <person name="Udvardi M.K."/>
            <person name="Benedito V.A."/>
            <person name="Mayer K.F."/>
            <person name="Gouzy J."/>
            <person name="Schoof H."/>
            <person name="Van de Peer Y."/>
            <person name="Proost S."/>
            <person name="Cook D.R."/>
            <person name="Meyers B.C."/>
            <person name="Spannagl M."/>
            <person name="Cheung F."/>
            <person name="De Mita S."/>
            <person name="Krishnakumar V."/>
            <person name="Gundlach H."/>
            <person name="Zhou S."/>
            <person name="Mudge J."/>
            <person name="Bharti A.K."/>
            <person name="Murray J.D."/>
            <person name="Naoumkina M.A."/>
            <person name="Rosen B."/>
            <person name="Silverstein K.A."/>
            <person name="Tang H."/>
            <person name="Rombauts S."/>
            <person name="Zhao P.X."/>
            <person name="Zhou P."/>
            <person name="Barbe V."/>
            <person name="Bardou P."/>
            <person name="Bechner M."/>
            <person name="Bellec A."/>
            <person name="Berger A."/>
            <person name="Berges H."/>
            <person name="Bidwell S."/>
            <person name="Bisseling T."/>
            <person name="Choisne N."/>
            <person name="Couloux A."/>
            <person name="Denny R."/>
            <person name="Deshpande S."/>
            <person name="Dai X."/>
            <person name="Doyle J.J."/>
            <person name="Dudez A.M."/>
            <person name="Farmer A.D."/>
            <person name="Fouteau S."/>
            <person name="Franken C."/>
            <person name="Gibelin C."/>
            <person name="Gish J."/>
            <person name="Goldstein S."/>
            <person name="Gonzalez A.J."/>
            <person name="Green P.J."/>
            <person name="Hallab A."/>
            <person name="Hartog M."/>
            <person name="Hua A."/>
            <person name="Humphray S.J."/>
            <person name="Jeong D.H."/>
            <person name="Jing Y."/>
            <person name="Jocker A."/>
            <person name="Kenton S.M."/>
            <person name="Kim D.J."/>
            <person name="Klee K."/>
            <person name="Lai H."/>
            <person name="Lang C."/>
            <person name="Lin S."/>
            <person name="Macmil S.L."/>
            <person name="Magdelenat G."/>
            <person name="Matthews L."/>
            <person name="McCorrison J."/>
            <person name="Monaghan E.L."/>
            <person name="Mun J.H."/>
            <person name="Najar F.Z."/>
            <person name="Nicholson C."/>
            <person name="Noirot C."/>
            <person name="O'Bleness M."/>
            <person name="Paule C.R."/>
            <person name="Poulain J."/>
            <person name="Prion F."/>
            <person name="Qin B."/>
            <person name="Qu C."/>
            <person name="Retzel E.F."/>
            <person name="Riddle C."/>
            <person name="Sallet E."/>
            <person name="Samain S."/>
            <person name="Samson N."/>
            <person name="Sanders I."/>
            <person name="Saurat O."/>
            <person name="Scarpelli C."/>
            <person name="Schiex T."/>
            <person name="Segurens B."/>
            <person name="Severin A.J."/>
            <person name="Sherrier D.J."/>
            <person name="Shi R."/>
            <person name="Sims S."/>
            <person name="Singer S.R."/>
            <person name="Sinharoy S."/>
            <person name="Sterck L."/>
            <person name="Viollet A."/>
            <person name="Wang B.B."/>
            <person name="Wang K."/>
            <person name="Wang M."/>
            <person name="Wang X."/>
            <person name="Warfsmann J."/>
            <person name="Weissenbach J."/>
            <person name="White D.D."/>
            <person name="White J.D."/>
            <person name="Wiley G.B."/>
            <person name="Wincker P."/>
            <person name="Xing Y."/>
            <person name="Yang L."/>
            <person name="Yao Z."/>
            <person name="Ying F."/>
            <person name="Zhai J."/>
            <person name="Zhou L."/>
            <person name="Zuber A."/>
            <person name="Denarie J."/>
            <person name="Dixon R.A."/>
            <person name="May G.D."/>
            <person name="Schwartz D.C."/>
            <person name="Rogers J."/>
            <person name="Quetier F."/>
            <person name="Town C.D."/>
            <person name="Roe B.A."/>
        </authorList>
    </citation>
    <scope>NUCLEOTIDE SEQUENCE [LARGE SCALE GENOMIC DNA]</scope>
    <source>
        <strain evidence="8">A17</strain>
        <strain evidence="9 10">cv. Jemalong A17</strain>
    </source>
</reference>
<dbReference type="Gene3D" id="2.10.25.30">
    <property type="entry name" value="EGF-like, alliinase"/>
    <property type="match status" value="1"/>
</dbReference>
<evidence type="ECO:0000256" key="5">
    <source>
        <dbReference type="ARBA" id="ARBA00022898"/>
    </source>
</evidence>
<dbReference type="InterPro" id="IPR015421">
    <property type="entry name" value="PyrdxlP-dep_Trfase_major"/>
</dbReference>
<dbReference type="OrthoDB" id="2020362at2759"/>
<organism evidence="8 10">
    <name type="scientific">Medicago truncatula</name>
    <name type="common">Barrel medic</name>
    <name type="synonym">Medicago tribuloides</name>
    <dbReference type="NCBI Taxonomy" id="3880"/>
    <lineage>
        <taxon>Eukaryota</taxon>
        <taxon>Viridiplantae</taxon>
        <taxon>Streptophyta</taxon>
        <taxon>Embryophyta</taxon>
        <taxon>Tracheophyta</taxon>
        <taxon>Spermatophyta</taxon>
        <taxon>Magnoliopsida</taxon>
        <taxon>eudicotyledons</taxon>
        <taxon>Gunneridae</taxon>
        <taxon>Pentapetalae</taxon>
        <taxon>rosids</taxon>
        <taxon>fabids</taxon>
        <taxon>Fabales</taxon>
        <taxon>Fabaceae</taxon>
        <taxon>Papilionoideae</taxon>
        <taxon>50 kb inversion clade</taxon>
        <taxon>NPAAA clade</taxon>
        <taxon>Hologalegina</taxon>
        <taxon>IRL clade</taxon>
        <taxon>Trifolieae</taxon>
        <taxon>Medicago</taxon>
    </lineage>
</organism>
<dbReference type="PANTHER" id="PTHR43795:SF22">
    <property type="entry name" value="TRYPTOPHAN AMINOTRANSFERASE-RELATED PROTEIN 2"/>
    <property type="match status" value="1"/>
</dbReference>
<dbReference type="CDD" id="cd00609">
    <property type="entry name" value="AAT_like"/>
    <property type="match status" value="1"/>
</dbReference>
<reference evidence="9" key="3">
    <citation type="submission" date="2015-04" db="UniProtKB">
        <authorList>
            <consortium name="EnsemblPlants"/>
        </authorList>
    </citation>
    <scope>IDENTIFICATION</scope>
    <source>
        <strain evidence="9">cv. Jemalong A17</strain>
    </source>
</reference>
<dbReference type="InterPro" id="IPR006948">
    <property type="entry name" value="Alliinase_C"/>
</dbReference>
<dbReference type="EMBL" id="CM001220">
    <property type="protein sequence ID" value="KEH31802.1"/>
    <property type="molecule type" value="Genomic_DNA"/>
</dbReference>
<keyword evidence="4 8" id="KW-0032">Aminotransferase</keyword>
<feature type="chain" id="PRO_5014499882" evidence="6">
    <location>
        <begin position="21"/>
        <end position="437"/>
    </location>
</feature>
<dbReference type="Gene3D" id="3.90.1150.10">
    <property type="entry name" value="Aspartate Aminotransferase, domain 1"/>
    <property type="match status" value="1"/>
</dbReference>
<feature type="domain" description="Alliinase C-terminal" evidence="7">
    <location>
        <begin position="76"/>
        <end position="435"/>
    </location>
</feature>
<dbReference type="PANTHER" id="PTHR43795">
    <property type="entry name" value="BIFUNCTIONAL ASPARTATE AMINOTRANSFERASE AND GLUTAMATE/ASPARTATE-PREPHENATE AMINOTRANSFERASE-RELATED"/>
    <property type="match status" value="1"/>
</dbReference>
<dbReference type="GO" id="GO:0006520">
    <property type="term" value="P:amino acid metabolic process"/>
    <property type="evidence" value="ECO:0000318"/>
    <property type="project" value="GO_Central"/>
</dbReference>
<dbReference type="HOGENOM" id="CLU_036760_1_0_1"/>
<dbReference type="Gene3D" id="3.40.640.10">
    <property type="entry name" value="Type I PLP-dependent aspartate aminotransferase-like (Major domain)"/>
    <property type="match status" value="1"/>
</dbReference>
<dbReference type="InterPro" id="IPR050478">
    <property type="entry name" value="Ethylene_sulfur-biosynth"/>
</dbReference>
<evidence type="ECO:0000259" key="7">
    <source>
        <dbReference type="Pfam" id="PF04864"/>
    </source>
</evidence>
<name>A0A072UQ20_MEDTR</name>
<proteinExistence type="inferred from homology"/>
<evidence type="ECO:0000313" key="9">
    <source>
        <dbReference type="EnsemblPlants" id="KEH31802"/>
    </source>
</evidence>
<keyword evidence="5" id="KW-0663">Pyridoxal phosphate</keyword>
<dbReference type="AlphaFoldDB" id="A0A072UQ20"/>
<comment type="subunit">
    <text evidence="3">Homodimer.</text>
</comment>
<reference evidence="8 10" key="2">
    <citation type="journal article" date="2014" name="BMC Genomics">
        <title>An improved genome release (version Mt4.0) for the model legume Medicago truncatula.</title>
        <authorList>
            <person name="Tang H."/>
            <person name="Krishnakumar V."/>
            <person name="Bidwell S."/>
            <person name="Rosen B."/>
            <person name="Chan A."/>
            <person name="Zhou S."/>
            <person name="Gentzbittel L."/>
            <person name="Childs K.L."/>
            <person name="Yandell M."/>
            <person name="Gundlach H."/>
            <person name="Mayer K.F."/>
            <person name="Schwartz D.C."/>
            <person name="Town C.D."/>
        </authorList>
    </citation>
    <scope>GENOME REANNOTATION</scope>
    <source>
        <strain evidence="8">A17</strain>
        <strain evidence="9 10">cv. Jemalong A17</strain>
    </source>
</reference>
<dbReference type="GO" id="GO:0008483">
    <property type="term" value="F:transaminase activity"/>
    <property type="evidence" value="ECO:0000318"/>
    <property type="project" value="GO_Central"/>
</dbReference>
<dbReference type="GO" id="GO:0016846">
    <property type="term" value="F:carbon-sulfur lyase activity"/>
    <property type="evidence" value="ECO:0007669"/>
    <property type="project" value="InterPro"/>
</dbReference>
<dbReference type="InterPro" id="IPR015422">
    <property type="entry name" value="PyrdxlP-dep_Trfase_small"/>
</dbReference>